<feature type="domain" description="UPF0029" evidence="3">
    <location>
        <begin position="138"/>
        <end position="193"/>
    </location>
</feature>
<dbReference type="Pfam" id="PF01205">
    <property type="entry name" value="Impact_N"/>
    <property type="match status" value="1"/>
</dbReference>
<name>A0ABW8TYN8_9CLOT</name>
<dbReference type="EMBL" id="JBJHZY010000004">
    <property type="protein sequence ID" value="MFL0269753.1"/>
    <property type="molecule type" value="Genomic_DNA"/>
</dbReference>
<dbReference type="PANTHER" id="PTHR16301">
    <property type="entry name" value="IMPACT-RELATED"/>
    <property type="match status" value="1"/>
</dbReference>
<feature type="domain" description="Impact N-terminal" evidence="2">
    <location>
        <begin position="17"/>
        <end position="122"/>
    </location>
</feature>
<accession>A0ABW8TYN8</accession>
<dbReference type="InterPro" id="IPR015796">
    <property type="entry name" value="Impact_YigZ-like"/>
</dbReference>
<dbReference type="InterPro" id="IPR035647">
    <property type="entry name" value="EFG_III/V"/>
</dbReference>
<evidence type="ECO:0000313" key="4">
    <source>
        <dbReference type="EMBL" id="MFL0269753.1"/>
    </source>
</evidence>
<organism evidence="4 5">
    <name type="scientific">Candidatus Clostridium radicumherbarum</name>
    <dbReference type="NCBI Taxonomy" id="3381662"/>
    <lineage>
        <taxon>Bacteria</taxon>
        <taxon>Bacillati</taxon>
        <taxon>Bacillota</taxon>
        <taxon>Clostridia</taxon>
        <taxon>Eubacteriales</taxon>
        <taxon>Clostridiaceae</taxon>
        <taxon>Clostridium</taxon>
    </lineage>
</organism>
<evidence type="ECO:0000259" key="2">
    <source>
        <dbReference type="Pfam" id="PF01205"/>
    </source>
</evidence>
<evidence type="ECO:0000313" key="5">
    <source>
        <dbReference type="Proteomes" id="UP001623661"/>
    </source>
</evidence>
<dbReference type="InterPro" id="IPR036956">
    <property type="entry name" value="Impact_N_sf"/>
</dbReference>
<dbReference type="InterPro" id="IPR015269">
    <property type="entry name" value="UPF0029_Impact_C"/>
</dbReference>
<comment type="caution">
    <text evidence="4">The sequence shown here is derived from an EMBL/GenBank/DDBJ whole genome shotgun (WGS) entry which is preliminary data.</text>
</comment>
<dbReference type="Gene3D" id="3.30.230.30">
    <property type="entry name" value="Impact, N-terminal domain"/>
    <property type="match status" value="1"/>
</dbReference>
<dbReference type="InterPro" id="IPR001498">
    <property type="entry name" value="Impact_N"/>
</dbReference>
<dbReference type="RefSeq" id="WP_406766375.1">
    <property type="nucleotide sequence ID" value="NZ_JBJHZY010000004.1"/>
</dbReference>
<dbReference type="Gene3D" id="3.30.70.240">
    <property type="match status" value="1"/>
</dbReference>
<proteinExistence type="inferred from homology"/>
<dbReference type="InterPro" id="IPR020568">
    <property type="entry name" value="Ribosomal_Su5_D2-typ_SF"/>
</dbReference>
<dbReference type="InterPro" id="IPR020569">
    <property type="entry name" value="UPF0029_Impact_CS"/>
</dbReference>
<dbReference type="SUPFAM" id="SSF54980">
    <property type="entry name" value="EF-G C-terminal domain-like"/>
    <property type="match status" value="1"/>
</dbReference>
<evidence type="ECO:0000259" key="3">
    <source>
        <dbReference type="Pfam" id="PF09186"/>
    </source>
</evidence>
<dbReference type="Pfam" id="PF09186">
    <property type="entry name" value="DUF1949"/>
    <property type="match status" value="1"/>
</dbReference>
<dbReference type="Proteomes" id="UP001623661">
    <property type="component" value="Unassembled WGS sequence"/>
</dbReference>
<keyword evidence="5" id="KW-1185">Reference proteome</keyword>
<dbReference type="PANTHER" id="PTHR16301:SF20">
    <property type="entry name" value="IMPACT FAMILY MEMBER YIGZ"/>
    <property type="match status" value="1"/>
</dbReference>
<protein>
    <submittedName>
        <fullName evidence="4">YigZ family protein</fullName>
    </submittedName>
</protein>
<dbReference type="SUPFAM" id="SSF54211">
    <property type="entry name" value="Ribosomal protein S5 domain 2-like"/>
    <property type="match status" value="1"/>
</dbReference>
<dbReference type="InterPro" id="IPR023582">
    <property type="entry name" value="Impact"/>
</dbReference>
<sequence length="215" mass="24288">MSYLTINNEAKSEFEEKKSIFIGNAKRIYSEEEARSFINKIKGENKEAAHNVFAYVIGENMGIQRYSDDGEPQGTAGVPVLEVIKKNGLTDVVIVVTRYFGGVLLGAGGLVRAYSKGASSAIKEAGIVEKIKGAALYVNFDYDLLGKVQYMFGQNNWYIEEILYSEKVKVKYFCEAENLELIKSKIIEACSGRVTFEIESEKFYFKLENRLYEEQ</sequence>
<comment type="similarity">
    <text evidence="1">Belongs to the IMPACT family.</text>
</comment>
<gene>
    <name evidence="4" type="ORF">ACJDUH_16870</name>
</gene>
<dbReference type="NCBIfam" id="TIGR00257">
    <property type="entry name" value="IMPACT_YIGZ"/>
    <property type="match status" value="1"/>
</dbReference>
<evidence type="ECO:0000256" key="1">
    <source>
        <dbReference type="ARBA" id="ARBA00007665"/>
    </source>
</evidence>
<reference evidence="4 5" key="1">
    <citation type="submission" date="2024-11" db="EMBL/GenBank/DDBJ databases">
        <authorList>
            <person name="Heng Y.C."/>
            <person name="Lim A.C.H."/>
            <person name="Lee J.K.Y."/>
            <person name="Kittelmann S."/>
        </authorList>
    </citation>
    <scope>NUCLEOTIDE SEQUENCE [LARGE SCALE GENOMIC DNA]</scope>
    <source>
        <strain evidence="4 5">WILCCON 0202</strain>
    </source>
</reference>
<dbReference type="PROSITE" id="PS00910">
    <property type="entry name" value="UPF0029"/>
    <property type="match status" value="1"/>
</dbReference>